<feature type="region of interest" description="Disordered" evidence="2">
    <location>
        <begin position="96"/>
        <end position="128"/>
    </location>
</feature>
<evidence type="ECO:0000256" key="2">
    <source>
        <dbReference type="SAM" id="MobiDB-lite"/>
    </source>
</evidence>
<evidence type="ECO:0000313" key="4">
    <source>
        <dbReference type="Proteomes" id="UP000649617"/>
    </source>
</evidence>
<feature type="non-terminal residue" evidence="3">
    <location>
        <position position="1"/>
    </location>
</feature>
<name>A0A812MNB6_SYMPI</name>
<reference evidence="3" key="1">
    <citation type="submission" date="2021-02" db="EMBL/GenBank/DDBJ databases">
        <authorList>
            <person name="Dougan E. K."/>
            <person name="Rhodes N."/>
            <person name="Thang M."/>
            <person name="Chan C."/>
        </authorList>
    </citation>
    <scope>NUCLEOTIDE SEQUENCE</scope>
</reference>
<comment type="caution">
    <text evidence="3">The sequence shown here is derived from an EMBL/GenBank/DDBJ whole genome shotgun (WGS) entry which is preliminary data.</text>
</comment>
<feature type="coiled-coil region" evidence="1">
    <location>
        <begin position="227"/>
        <end position="254"/>
    </location>
</feature>
<sequence length="507" mass="56124">LGSAMLDHCEITISSIFSKYPAVFKIGVTQNPARVGERSIFPAMTHQPAPLESRVWSSETLNAALTSVDFQQCKTEELEKEIQDLRRQIDAVEGSSKRAQLCTPSSASKESPLEPKEKKRHVVGAASEEDDGKLRCDILAKLKEQLGSPSPQKTVESDQERFVTPLKLAMVGEALMNDPYVIPARVGSPYLASPMSPASLDLKLALMQQMGEMESPAKGKGAGDAKAEVLALALKDLQEKYHAKEKELKGLKELKAAKAAKLQESGGSALAGDTGLADSREDEPCEQEGLPAARQSLRRLCTARANGSLLVPQDTYTKFWNGGSDRKKLLTLFVAHGCDRDRFIKEVKVLSEKEKKMQLEVGGDYFSEEDLRDLKKLSEQRIKEIKDFAEKNPAFKRADTYNKKKMKFWYEDTCRATMTASQLMRQSEEISFDQEVPQDEFGNIGVATDFDFDPSSLTAGPSGSGSVENLPTSGRVSLPARVHGYIGLRIHRDYKGPYRVQDFRTHV</sequence>
<keyword evidence="1" id="KW-0175">Coiled coil</keyword>
<feature type="coiled-coil region" evidence="1">
    <location>
        <begin position="68"/>
        <end position="95"/>
    </location>
</feature>
<evidence type="ECO:0000313" key="3">
    <source>
        <dbReference type="EMBL" id="CAE7267892.1"/>
    </source>
</evidence>
<dbReference type="AlphaFoldDB" id="A0A812MNB6"/>
<dbReference type="OrthoDB" id="10418039at2759"/>
<gene>
    <name evidence="3" type="ORF">SPIL2461_LOCUS5830</name>
</gene>
<organism evidence="3 4">
    <name type="scientific">Symbiodinium pilosum</name>
    <name type="common">Dinoflagellate</name>
    <dbReference type="NCBI Taxonomy" id="2952"/>
    <lineage>
        <taxon>Eukaryota</taxon>
        <taxon>Sar</taxon>
        <taxon>Alveolata</taxon>
        <taxon>Dinophyceae</taxon>
        <taxon>Suessiales</taxon>
        <taxon>Symbiodiniaceae</taxon>
        <taxon>Symbiodinium</taxon>
    </lineage>
</organism>
<proteinExistence type="predicted"/>
<dbReference type="EMBL" id="CAJNIZ010008480">
    <property type="protein sequence ID" value="CAE7267892.1"/>
    <property type="molecule type" value="Genomic_DNA"/>
</dbReference>
<accession>A0A812MNB6</accession>
<keyword evidence="4" id="KW-1185">Reference proteome</keyword>
<dbReference type="Proteomes" id="UP000649617">
    <property type="component" value="Unassembled WGS sequence"/>
</dbReference>
<protein>
    <submittedName>
        <fullName evidence="3">Uncharacterized protein</fullName>
    </submittedName>
</protein>
<feature type="region of interest" description="Disordered" evidence="2">
    <location>
        <begin position="265"/>
        <end position="289"/>
    </location>
</feature>
<evidence type="ECO:0000256" key="1">
    <source>
        <dbReference type="SAM" id="Coils"/>
    </source>
</evidence>